<evidence type="ECO:0000313" key="6">
    <source>
        <dbReference type="EMBL" id="NHN35015.1"/>
    </source>
</evidence>
<dbReference type="SUPFAM" id="SSF53756">
    <property type="entry name" value="UDP-Glycosyltransferase/glycogen phosphorylase"/>
    <property type="match status" value="1"/>
</dbReference>
<keyword evidence="2" id="KW-0328">Glycosyltransferase</keyword>
<keyword evidence="7" id="KW-1185">Reference proteome</keyword>
<reference evidence="6" key="1">
    <citation type="submission" date="2020-03" db="EMBL/GenBank/DDBJ databases">
        <title>Draft sequencing of Paenibacilllus sp. S3N08.</title>
        <authorList>
            <person name="Kim D.-U."/>
        </authorList>
    </citation>
    <scope>NUCLEOTIDE SEQUENCE</scope>
    <source>
        <strain evidence="6">S3N08</strain>
    </source>
</reference>
<accession>A0ABX0JEP4</accession>
<evidence type="ECO:0000256" key="2">
    <source>
        <dbReference type="ARBA" id="ARBA00022676"/>
    </source>
</evidence>
<evidence type="ECO:0000259" key="4">
    <source>
        <dbReference type="Pfam" id="PF00534"/>
    </source>
</evidence>
<feature type="domain" description="Glycosyl transferase family 1" evidence="4">
    <location>
        <begin position="224"/>
        <end position="355"/>
    </location>
</feature>
<dbReference type="InterPro" id="IPR001296">
    <property type="entry name" value="Glyco_trans_1"/>
</dbReference>
<keyword evidence="3" id="KW-0808">Transferase</keyword>
<protein>
    <submittedName>
        <fullName evidence="6">Glycosyltransferase</fullName>
    </submittedName>
</protein>
<dbReference type="InterPro" id="IPR009695">
    <property type="entry name" value="Diacylglyc_glucosyltr_N"/>
</dbReference>
<evidence type="ECO:0000256" key="3">
    <source>
        <dbReference type="ARBA" id="ARBA00022679"/>
    </source>
</evidence>
<evidence type="ECO:0000259" key="5">
    <source>
        <dbReference type="Pfam" id="PF06925"/>
    </source>
</evidence>
<proteinExistence type="inferred from homology"/>
<dbReference type="Pfam" id="PF00534">
    <property type="entry name" value="Glycos_transf_1"/>
    <property type="match status" value="1"/>
</dbReference>
<dbReference type="Proteomes" id="UP001165962">
    <property type="component" value="Unassembled WGS sequence"/>
</dbReference>
<dbReference type="InterPro" id="IPR050519">
    <property type="entry name" value="Glycosyltransf_28_UgtP"/>
</dbReference>
<dbReference type="Gene3D" id="3.40.50.2000">
    <property type="entry name" value="Glycogen Phosphorylase B"/>
    <property type="match status" value="1"/>
</dbReference>
<name>A0ABX0JEP4_9BACL</name>
<dbReference type="PANTHER" id="PTHR43025:SF3">
    <property type="entry name" value="MONOGALACTOSYLDIACYLGLYCEROL SYNTHASE 1, CHLOROPLASTIC"/>
    <property type="match status" value="1"/>
</dbReference>
<dbReference type="PANTHER" id="PTHR43025">
    <property type="entry name" value="MONOGALACTOSYLDIACYLGLYCEROL SYNTHASE"/>
    <property type="match status" value="1"/>
</dbReference>
<evidence type="ECO:0000313" key="7">
    <source>
        <dbReference type="Proteomes" id="UP001165962"/>
    </source>
</evidence>
<organism evidence="6 7">
    <name type="scientific">Paenibacillus agricola</name>
    <dbReference type="NCBI Taxonomy" id="2716264"/>
    <lineage>
        <taxon>Bacteria</taxon>
        <taxon>Bacillati</taxon>
        <taxon>Bacillota</taxon>
        <taxon>Bacilli</taxon>
        <taxon>Bacillales</taxon>
        <taxon>Paenibacillaceae</taxon>
        <taxon>Paenibacillus</taxon>
    </lineage>
</organism>
<gene>
    <name evidence="6" type="ORF">G9U52_35370</name>
</gene>
<dbReference type="EMBL" id="JAAOIW010000025">
    <property type="protein sequence ID" value="NHN35015.1"/>
    <property type="molecule type" value="Genomic_DNA"/>
</dbReference>
<evidence type="ECO:0000256" key="1">
    <source>
        <dbReference type="ARBA" id="ARBA00006962"/>
    </source>
</evidence>
<comment type="similarity">
    <text evidence="1">Belongs to the glycosyltransferase 28 family.</text>
</comment>
<comment type="caution">
    <text evidence="6">The sequence shown here is derived from an EMBL/GenBank/DDBJ whole genome shotgun (WGS) entry which is preliminary data.</text>
</comment>
<sequence length="391" mass="44066">MPNEKVLILYSNYGDGHQQAARAIHDSLSKNHPSANIFLMDFMQLVHPYTHPIIRYLFVQGIKNFPDVYGFVYNKTRTLNNLSLLLKKFNRMGMRRLLKLIQTLNPSVVVSTFPLAAGAMSILKSNGLTNVPTTTVITDHTDHSYWVYPFTNRYIVGSETVKQGLLKYDIPHNRITITGIPIRSEFMEGYDRIALIKKHGLDPQLPTLLLMGGGCGIIRDSATLAKAFEALPVTIQWIVICGHNQKLKQHLEEICSLSKHSVHIKGFVEYVHELMAVSDVMVSKPGGLTISEALAMELPMIVFNPLPGQEEDNTQFLMQSGAAFQVETAQDLVRVITETMQEPEMLKSMRERIRQVQKKCAAFDAGEVIWQSRSDHIMNNSSKPLIPSLQH</sequence>
<dbReference type="RefSeq" id="WP_166157058.1">
    <property type="nucleotide sequence ID" value="NZ_JAAOIW010000025.1"/>
</dbReference>
<feature type="domain" description="Diacylglycerol glucosyltransferase N-terminal" evidence="5">
    <location>
        <begin position="17"/>
        <end position="182"/>
    </location>
</feature>
<dbReference type="Pfam" id="PF06925">
    <property type="entry name" value="MGDG_synth"/>
    <property type="match status" value="1"/>
</dbReference>